<protein>
    <recommendedName>
        <fullName evidence="1">Carbohydrate binding domain-containing protein</fullName>
    </recommendedName>
</protein>
<sequence length="265" mass="29659">MLGVLARLGAGHSGDNQLLVEIPLPDKPFTPPGTKSISPFAIEQKATTSWDFRGTKYYRYSAMVTNKSSKIAKNLNISISKFNGELWGLTKLENGYYPTWVESLPAVKNMALVPFKFVKLGIRPRARLASNRHIPLRVQRVHRNLHRPQKTPNIFSIDICNRVPFNPTVKPFKRRVDLDYGNLGLGSRRLIFALTGDPSSEAFESSSKRTDFANSAAFFVAVLVEGKKAFASYEGLDFAGIWKHVLDVDVIVFFHFVEVFVGLGV</sequence>
<evidence type="ECO:0000259" key="1">
    <source>
        <dbReference type="SMART" id="SM01063"/>
    </source>
</evidence>
<evidence type="ECO:0000313" key="3">
    <source>
        <dbReference type="Proteomes" id="UP000243459"/>
    </source>
</evidence>
<feature type="domain" description="Carbohydrate binding" evidence="1">
    <location>
        <begin position="40"/>
        <end position="121"/>
    </location>
</feature>
<gene>
    <name evidence="2" type="ORF">A4U43_C01F4240</name>
</gene>
<evidence type="ECO:0000313" key="2">
    <source>
        <dbReference type="EMBL" id="ONK79229.1"/>
    </source>
</evidence>
<dbReference type="Pfam" id="PF09478">
    <property type="entry name" value="CBM49"/>
    <property type="match status" value="1"/>
</dbReference>
<dbReference type="SMART" id="SM01063">
    <property type="entry name" value="CBM49"/>
    <property type="match status" value="1"/>
</dbReference>
<keyword evidence="3" id="KW-1185">Reference proteome</keyword>
<dbReference type="Gramene" id="ONK79229">
    <property type="protein sequence ID" value="ONK79229"/>
    <property type="gene ID" value="A4U43_C01F4240"/>
</dbReference>
<accession>A0A5P1FQF8</accession>
<dbReference type="EMBL" id="CM007381">
    <property type="protein sequence ID" value="ONK79229.1"/>
    <property type="molecule type" value="Genomic_DNA"/>
</dbReference>
<dbReference type="AlphaFoldDB" id="A0A5P1FQF8"/>
<proteinExistence type="predicted"/>
<reference evidence="3" key="1">
    <citation type="journal article" date="2017" name="Nat. Commun.">
        <title>The asparagus genome sheds light on the origin and evolution of a young Y chromosome.</title>
        <authorList>
            <person name="Harkess A."/>
            <person name="Zhou J."/>
            <person name="Xu C."/>
            <person name="Bowers J.E."/>
            <person name="Van der Hulst R."/>
            <person name="Ayyampalayam S."/>
            <person name="Mercati F."/>
            <person name="Riccardi P."/>
            <person name="McKain M.R."/>
            <person name="Kakrana A."/>
            <person name="Tang H."/>
            <person name="Ray J."/>
            <person name="Groenendijk J."/>
            <person name="Arikit S."/>
            <person name="Mathioni S.M."/>
            <person name="Nakano M."/>
            <person name="Shan H."/>
            <person name="Telgmann-Rauber A."/>
            <person name="Kanno A."/>
            <person name="Yue Z."/>
            <person name="Chen H."/>
            <person name="Li W."/>
            <person name="Chen Y."/>
            <person name="Xu X."/>
            <person name="Zhang Y."/>
            <person name="Luo S."/>
            <person name="Chen H."/>
            <person name="Gao J."/>
            <person name="Mao Z."/>
            <person name="Pires J.C."/>
            <person name="Luo M."/>
            <person name="Kudrna D."/>
            <person name="Wing R.A."/>
            <person name="Meyers B.C."/>
            <person name="Yi K."/>
            <person name="Kong H."/>
            <person name="Lavrijsen P."/>
            <person name="Sunseri F."/>
            <person name="Falavigna A."/>
            <person name="Ye Y."/>
            <person name="Leebens-Mack J.H."/>
            <person name="Chen G."/>
        </authorList>
    </citation>
    <scope>NUCLEOTIDE SEQUENCE [LARGE SCALE GENOMIC DNA]</scope>
    <source>
        <strain evidence="3">cv. DH0086</strain>
    </source>
</reference>
<dbReference type="GO" id="GO:0030246">
    <property type="term" value="F:carbohydrate binding"/>
    <property type="evidence" value="ECO:0007669"/>
    <property type="project" value="InterPro"/>
</dbReference>
<organism evidence="2 3">
    <name type="scientific">Asparagus officinalis</name>
    <name type="common">Garden asparagus</name>
    <dbReference type="NCBI Taxonomy" id="4686"/>
    <lineage>
        <taxon>Eukaryota</taxon>
        <taxon>Viridiplantae</taxon>
        <taxon>Streptophyta</taxon>
        <taxon>Embryophyta</taxon>
        <taxon>Tracheophyta</taxon>
        <taxon>Spermatophyta</taxon>
        <taxon>Magnoliopsida</taxon>
        <taxon>Liliopsida</taxon>
        <taxon>Asparagales</taxon>
        <taxon>Asparagaceae</taxon>
        <taxon>Asparagoideae</taxon>
        <taxon>Asparagus</taxon>
    </lineage>
</organism>
<dbReference type="InterPro" id="IPR019028">
    <property type="entry name" value="CBM_49"/>
</dbReference>
<name>A0A5P1FQF8_ASPOF</name>
<dbReference type="Proteomes" id="UP000243459">
    <property type="component" value="Chromosome 1"/>
</dbReference>